<keyword evidence="1" id="KW-1133">Transmembrane helix</keyword>
<dbReference type="AlphaFoldDB" id="A0A6J5E286"/>
<accession>A0A6J5E286</accession>
<evidence type="ECO:0000256" key="1">
    <source>
        <dbReference type="SAM" id="Phobius"/>
    </source>
</evidence>
<protein>
    <recommendedName>
        <fullName evidence="4">DUF3613 domain-containing protein</fullName>
    </recommendedName>
</protein>
<evidence type="ECO:0008006" key="4">
    <source>
        <dbReference type="Google" id="ProtNLM"/>
    </source>
</evidence>
<keyword evidence="1" id="KW-0812">Transmembrane</keyword>
<keyword evidence="1" id="KW-0472">Membrane</keyword>
<dbReference type="EMBL" id="CADIKH010000017">
    <property type="protein sequence ID" value="CAB3760589.1"/>
    <property type="molecule type" value="Genomic_DNA"/>
</dbReference>
<evidence type="ECO:0000313" key="3">
    <source>
        <dbReference type="Proteomes" id="UP000494363"/>
    </source>
</evidence>
<proteinExistence type="predicted"/>
<dbReference type="Proteomes" id="UP000494363">
    <property type="component" value="Unassembled WGS sequence"/>
</dbReference>
<keyword evidence="3" id="KW-1185">Reference proteome</keyword>
<reference evidence="2 3" key="1">
    <citation type="submission" date="2020-04" db="EMBL/GenBank/DDBJ databases">
        <authorList>
            <person name="De Canck E."/>
        </authorList>
    </citation>
    <scope>NUCLEOTIDE SEQUENCE [LARGE SCALE GENOMIC DNA]</scope>
    <source>
        <strain evidence="2 3">LMG 29542</strain>
    </source>
</reference>
<gene>
    <name evidence="2" type="ORF">LMG29542_03872</name>
</gene>
<dbReference type="Pfam" id="PF12266">
    <property type="entry name" value="DUF3613"/>
    <property type="match status" value="1"/>
</dbReference>
<sequence length="157" mass="15857">MIAGVVRGVSGAKAVDAVERAGGRALFMRQSACRSPLVCVALAACAVALACGAVQSAAAQTQPGASAVAPAALAADAHAPHASEVGHATLSWLDLQRSGREAAPAQTMLGAEATLAYQRYLESFRTKIPASFGSSIDTGYTGNQLHVDYTNSGGAQN</sequence>
<name>A0A6J5E286_9BURK</name>
<dbReference type="RefSeq" id="WP_246355929.1">
    <property type="nucleotide sequence ID" value="NZ_CADIKH010000017.1"/>
</dbReference>
<evidence type="ECO:0000313" key="2">
    <source>
        <dbReference type="EMBL" id="CAB3760589.1"/>
    </source>
</evidence>
<organism evidence="2 3">
    <name type="scientific">Paraburkholderia humisilvae</name>
    <dbReference type="NCBI Taxonomy" id="627669"/>
    <lineage>
        <taxon>Bacteria</taxon>
        <taxon>Pseudomonadati</taxon>
        <taxon>Pseudomonadota</taxon>
        <taxon>Betaproteobacteria</taxon>
        <taxon>Burkholderiales</taxon>
        <taxon>Burkholderiaceae</taxon>
        <taxon>Paraburkholderia</taxon>
    </lineage>
</organism>
<dbReference type="InterPro" id="IPR022053">
    <property type="entry name" value="DUF3613"/>
</dbReference>
<feature type="transmembrane region" description="Helical" evidence="1">
    <location>
        <begin position="37"/>
        <end position="58"/>
    </location>
</feature>